<dbReference type="OMA" id="MMTTSWG"/>
<reference evidence="4 5" key="1">
    <citation type="journal article" date="2011" name="J. Gen. Appl. Microbiol.">
        <title>Draft genome sequencing of the enigmatic basidiomycete Mixia osmundae.</title>
        <authorList>
            <person name="Nishida H."/>
            <person name="Nagatsuka Y."/>
            <person name="Sugiyama J."/>
        </authorList>
    </citation>
    <scope>NUCLEOTIDE SEQUENCE [LARGE SCALE GENOMIC DNA]</scope>
    <source>
        <strain evidence="5">CBS 9802 / IAM 14324 / JCM 22182 / KY 12970</strain>
    </source>
</reference>
<sequence>MHRANSAASATRMQPGRQARDGAKDEQIYLVSSCTRLPWWRRLLCRLGYADAWQFQTSSATLLRLLGRCPHLLGSLASYIPPLIFRSGHIHTIYCTVGHFDNIDVIQYERHVIQMQADGGSLALDFTPPFDEAPLDDRPILIIQHGLTGGSSEAYVRNVLALACKSRAAGGYGYRACVANFRGCANSKMTTGELYHAGRTNDVRTAVRYVRDLLPDAPILLAGFSLGANLVSRYLGEVGTSTPVRAAVLFGCPFDLYRLHLALESTFLGMLYSRRMGASMSNVVERNRDAFEKDPRGVDLEALFDKKGSLTLYQFDSIVQVVLNGFGTTENYYKSQSASANLSGIRVPVLALNALNDPIVSGTCLPTTKNPYVVLGQTQHGGHLGWFSSFTRRWIDKPALEFLEAILSAPDVASSIRKELGEDEAETLAPQFDTAYKVTSKGVKLSAMDAVTGIEQGL</sequence>
<dbReference type="eggNOG" id="KOG1838">
    <property type="taxonomic scope" value="Eukaryota"/>
</dbReference>
<protein>
    <recommendedName>
        <fullName evidence="3">AB hydrolase-1 domain-containing protein</fullName>
    </recommendedName>
</protein>
<dbReference type="GO" id="GO:0008126">
    <property type="term" value="F:acetylesterase activity"/>
    <property type="evidence" value="ECO:0007669"/>
    <property type="project" value="TreeGrafter"/>
</dbReference>
<dbReference type="SUPFAM" id="SSF53474">
    <property type="entry name" value="alpha/beta-Hydrolases"/>
    <property type="match status" value="1"/>
</dbReference>
<dbReference type="InterPro" id="IPR000073">
    <property type="entry name" value="AB_hydrolase_1"/>
</dbReference>
<feature type="domain" description="AB hydrolase-1" evidence="3">
    <location>
        <begin position="139"/>
        <end position="287"/>
    </location>
</feature>
<dbReference type="Gene3D" id="3.40.50.1820">
    <property type="entry name" value="alpha/beta hydrolase"/>
    <property type="match status" value="1"/>
</dbReference>
<dbReference type="GO" id="GO:0051793">
    <property type="term" value="P:medium-chain fatty acid catabolic process"/>
    <property type="evidence" value="ECO:0007669"/>
    <property type="project" value="TreeGrafter"/>
</dbReference>
<dbReference type="InParanoid" id="G7DS97"/>
<dbReference type="EMBL" id="BABT02000004">
    <property type="protein sequence ID" value="GAA93457.1"/>
    <property type="molecule type" value="Genomic_DNA"/>
</dbReference>
<comment type="similarity">
    <text evidence="1">Belongs to the AB hydrolase superfamily. AB hydrolase 4 family.</text>
</comment>
<dbReference type="GO" id="GO:0051792">
    <property type="term" value="P:medium-chain fatty acid biosynthetic process"/>
    <property type="evidence" value="ECO:0007669"/>
    <property type="project" value="TreeGrafter"/>
</dbReference>
<organism evidence="4 5">
    <name type="scientific">Mixia osmundae (strain CBS 9802 / IAM 14324 / JCM 22182 / KY 12970)</name>
    <dbReference type="NCBI Taxonomy" id="764103"/>
    <lineage>
        <taxon>Eukaryota</taxon>
        <taxon>Fungi</taxon>
        <taxon>Dikarya</taxon>
        <taxon>Basidiomycota</taxon>
        <taxon>Pucciniomycotina</taxon>
        <taxon>Mixiomycetes</taxon>
        <taxon>Mixiales</taxon>
        <taxon>Mixiaceae</taxon>
        <taxon>Mixia</taxon>
    </lineage>
</organism>
<dbReference type="STRING" id="764103.G7DS97"/>
<dbReference type="HOGENOM" id="CLU_032487_1_1_1"/>
<comment type="caution">
    <text evidence="4">The sequence shown here is derived from an EMBL/GenBank/DDBJ whole genome shotgun (WGS) entry which is preliminary data.</text>
</comment>
<dbReference type="Proteomes" id="UP000009131">
    <property type="component" value="Unassembled WGS sequence"/>
</dbReference>
<dbReference type="PANTHER" id="PTHR10794:SF63">
    <property type="entry name" value="ALPHA_BETA HYDROLASE 1, ISOFORM A"/>
    <property type="match status" value="1"/>
</dbReference>
<dbReference type="OrthoDB" id="5954035at2759"/>
<feature type="compositionally biased region" description="Polar residues" evidence="2">
    <location>
        <begin position="1"/>
        <end position="12"/>
    </location>
</feature>
<dbReference type="PANTHER" id="PTHR10794">
    <property type="entry name" value="ABHYDROLASE DOMAIN-CONTAINING PROTEIN"/>
    <property type="match status" value="1"/>
</dbReference>
<proteinExistence type="inferred from homology"/>
<keyword evidence="5" id="KW-1185">Reference proteome</keyword>
<dbReference type="AlphaFoldDB" id="G7DS97"/>
<evidence type="ECO:0000256" key="1">
    <source>
        <dbReference type="ARBA" id="ARBA00010884"/>
    </source>
</evidence>
<dbReference type="InterPro" id="IPR029058">
    <property type="entry name" value="AB_hydrolase_fold"/>
</dbReference>
<dbReference type="InterPro" id="IPR050960">
    <property type="entry name" value="AB_hydrolase_4_sf"/>
</dbReference>
<evidence type="ECO:0000313" key="5">
    <source>
        <dbReference type="Proteomes" id="UP000009131"/>
    </source>
</evidence>
<evidence type="ECO:0000256" key="2">
    <source>
        <dbReference type="SAM" id="MobiDB-lite"/>
    </source>
</evidence>
<dbReference type="RefSeq" id="XP_014566080.1">
    <property type="nucleotide sequence ID" value="XM_014710594.1"/>
</dbReference>
<evidence type="ECO:0000313" key="4">
    <source>
        <dbReference type="EMBL" id="GAA93457.1"/>
    </source>
</evidence>
<reference evidence="4 5" key="2">
    <citation type="journal article" date="2012" name="Open Biol.">
        <title>Characteristics of nucleosomes and linker DNA regions on the genome of the basidiomycete Mixia osmundae revealed by mono- and dinucleosome mapping.</title>
        <authorList>
            <person name="Nishida H."/>
            <person name="Kondo S."/>
            <person name="Matsumoto T."/>
            <person name="Suzuki Y."/>
            <person name="Yoshikawa H."/>
            <person name="Taylor T.D."/>
            <person name="Sugiyama J."/>
        </authorList>
    </citation>
    <scope>NUCLEOTIDE SEQUENCE [LARGE SCALE GENOMIC DNA]</scope>
    <source>
        <strain evidence="5">CBS 9802 / IAM 14324 / JCM 22182 / KY 12970</strain>
    </source>
</reference>
<feature type="region of interest" description="Disordered" evidence="2">
    <location>
        <begin position="1"/>
        <end position="20"/>
    </location>
</feature>
<accession>G7DS97</accession>
<dbReference type="Pfam" id="PF00561">
    <property type="entry name" value="Abhydrolase_1"/>
    <property type="match status" value="1"/>
</dbReference>
<evidence type="ECO:0000259" key="3">
    <source>
        <dbReference type="Pfam" id="PF00561"/>
    </source>
</evidence>
<gene>
    <name evidence="4" type="primary">Mo00098</name>
    <name evidence="4" type="ORF">E5Q_00098</name>
</gene>
<dbReference type="GO" id="GO:0047372">
    <property type="term" value="F:monoacylglycerol lipase activity"/>
    <property type="evidence" value="ECO:0007669"/>
    <property type="project" value="TreeGrafter"/>
</dbReference>
<name>G7DS97_MIXOS</name>